<feature type="compositionally biased region" description="Basic and acidic residues" evidence="1">
    <location>
        <begin position="189"/>
        <end position="210"/>
    </location>
</feature>
<dbReference type="EMBL" id="CP073721">
    <property type="protein sequence ID" value="UWZ37503.1"/>
    <property type="molecule type" value="Genomic_DNA"/>
</dbReference>
<dbReference type="RefSeq" id="WP_260726860.1">
    <property type="nucleotide sequence ID" value="NZ_BAAABS010000070.1"/>
</dbReference>
<dbReference type="Proteomes" id="UP001058271">
    <property type="component" value="Chromosome"/>
</dbReference>
<keyword evidence="3" id="KW-1185">Reference proteome</keyword>
<organism evidence="2 3">
    <name type="scientific">Dactylosporangium roseum</name>
    <dbReference type="NCBI Taxonomy" id="47989"/>
    <lineage>
        <taxon>Bacteria</taxon>
        <taxon>Bacillati</taxon>
        <taxon>Actinomycetota</taxon>
        <taxon>Actinomycetes</taxon>
        <taxon>Micromonosporales</taxon>
        <taxon>Micromonosporaceae</taxon>
        <taxon>Dactylosporangium</taxon>
    </lineage>
</organism>
<evidence type="ECO:0000256" key="1">
    <source>
        <dbReference type="SAM" id="MobiDB-lite"/>
    </source>
</evidence>
<gene>
    <name evidence="2" type="ORF">Drose_04260</name>
</gene>
<reference evidence="2" key="1">
    <citation type="submission" date="2021-04" db="EMBL/GenBank/DDBJ databases">
        <title>Biosynthetic gene clusters of Dactylosporangioum roseum.</title>
        <authorList>
            <person name="Hartkoorn R.C."/>
            <person name="Beaudoing E."/>
            <person name="Hot D."/>
            <person name="Moureu S."/>
        </authorList>
    </citation>
    <scope>NUCLEOTIDE SEQUENCE</scope>
    <source>
        <strain evidence="2">NRRL B-16295</strain>
    </source>
</reference>
<protein>
    <submittedName>
        <fullName evidence="2">Uncharacterized protein</fullName>
    </submittedName>
</protein>
<sequence length="219" mass="24557">MTAYPTAAWSRTKVIAMPGPAPKPDAERRRRNATIAMTRLPAEGRKKRAPAWPLIPDVILTVRRNLAAAKVEQLQADRNEAQEEGRPVGAIERRLDAALEKFAICEAQLAEQRKLEALLWKELWSTPQSVAWERLGWTRDVAQYVRHKTLAELGDLDAAREARQWSDRLGLSPMSMLRLRWEVASDETEARRADRTAPAKPASARDRLRVVDPGAVAGA</sequence>
<evidence type="ECO:0000313" key="3">
    <source>
        <dbReference type="Proteomes" id="UP001058271"/>
    </source>
</evidence>
<feature type="region of interest" description="Disordered" evidence="1">
    <location>
        <begin position="189"/>
        <end position="219"/>
    </location>
</feature>
<name>A0ABY5Z9W5_9ACTN</name>
<proteinExistence type="predicted"/>
<accession>A0ABY5Z9W5</accession>
<evidence type="ECO:0000313" key="2">
    <source>
        <dbReference type="EMBL" id="UWZ37503.1"/>
    </source>
</evidence>